<dbReference type="EMBL" id="KZ452013">
    <property type="protein sequence ID" value="PKA51515.1"/>
    <property type="molecule type" value="Genomic_DNA"/>
</dbReference>
<name>A0A2I0A7N0_9ASPA</name>
<evidence type="ECO:0000259" key="1">
    <source>
        <dbReference type="Pfam" id="PF00407"/>
    </source>
</evidence>
<evidence type="ECO:0000313" key="2">
    <source>
        <dbReference type="EMBL" id="PKA51515.1"/>
    </source>
</evidence>
<organism evidence="2 3">
    <name type="scientific">Apostasia shenzhenica</name>
    <dbReference type="NCBI Taxonomy" id="1088818"/>
    <lineage>
        <taxon>Eukaryota</taxon>
        <taxon>Viridiplantae</taxon>
        <taxon>Streptophyta</taxon>
        <taxon>Embryophyta</taxon>
        <taxon>Tracheophyta</taxon>
        <taxon>Spermatophyta</taxon>
        <taxon>Magnoliopsida</taxon>
        <taxon>Liliopsida</taxon>
        <taxon>Asparagales</taxon>
        <taxon>Orchidaceae</taxon>
        <taxon>Apostasioideae</taxon>
        <taxon>Apostasia</taxon>
    </lineage>
</organism>
<dbReference type="OrthoDB" id="1879545at2759"/>
<gene>
    <name evidence="2" type="ORF">AXF42_Ash002882</name>
</gene>
<protein>
    <recommendedName>
        <fullName evidence="1">Bet v I/Major latex protein domain-containing protein</fullName>
    </recommendedName>
</protein>
<feature type="domain" description="Bet v I/Major latex protein" evidence="1">
    <location>
        <begin position="8"/>
        <end position="156"/>
    </location>
</feature>
<dbReference type="SUPFAM" id="SSF55961">
    <property type="entry name" value="Bet v1-like"/>
    <property type="match status" value="1"/>
</dbReference>
<dbReference type="InterPro" id="IPR023393">
    <property type="entry name" value="START-like_dom_sf"/>
</dbReference>
<dbReference type="Proteomes" id="UP000236161">
    <property type="component" value="Unassembled WGS sequence"/>
</dbReference>
<dbReference type="InterPro" id="IPR000916">
    <property type="entry name" value="Bet_v_I/MLP"/>
</dbReference>
<keyword evidence="3" id="KW-1185">Reference proteome</keyword>
<sequence length="160" mass="17613">MGSKLAFETKALVGIEAMWKAITKDKLKVLSDSASHLVSESRFLEGDEIALGSVVFISFGPALPHLEPFSEKVVEFDETSHTLSFLGISGGYMNRGFAKYVVTFVLGDDGDEKTLVTSTIIYDLKENVVDRESLLTEFAKVLRDYLQCVESHLLKNTSAA</sequence>
<dbReference type="Gene3D" id="3.30.530.20">
    <property type="match status" value="1"/>
</dbReference>
<evidence type="ECO:0000313" key="3">
    <source>
        <dbReference type="Proteomes" id="UP000236161"/>
    </source>
</evidence>
<dbReference type="Pfam" id="PF00407">
    <property type="entry name" value="Bet_v_1"/>
    <property type="match status" value="1"/>
</dbReference>
<dbReference type="AlphaFoldDB" id="A0A2I0A7N0"/>
<accession>A0A2I0A7N0</accession>
<proteinExistence type="predicted"/>
<reference evidence="2 3" key="1">
    <citation type="journal article" date="2017" name="Nature">
        <title>The Apostasia genome and the evolution of orchids.</title>
        <authorList>
            <person name="Zhang G.Q."/>
            <person name="Liu K.W."/>
            <person name="Li Z."/>
            <person name="Lohaus R."/>
            <person name="Hsiao Y.Y."/>
            <person name="Niu S.C."/>
            <person name="Wang J.Y."/>
            <person name="Lin Y.C."/>
            <person name="Xu Q."/>
            <person name="Chen L.J."/>
            <person name="Yoshida K."/>
            <person name="Fujiwara S."/>
            <person name="Wang Z.W."/>
            <person name="Zhang Y.Q."/>
            <person name="Mitsuda N."/>
            <person name="Wang M."/>
            <person name="Liu G.H."/>
            <person name="Pecoraro L."/>
            <person name="Huang H.X."/>
            <person name="Xiao X.J."/>
            <person name="Lin M."/>
            <person name="Wu X.Y."/>
            <person name="Wu W.L."/>
            <person name="Chen Y.Y."/>
            <person name="Chang S.B."/>
            <person name="Sakamoto S."/>
            <person name="Ohme-Takagi M."/>
            <person name="Yagi M."/>
            <person name="Zeng S.J."/>
            <person name="Shen C.Y."/>
            <person name="Yeh C.M."/>
            <person name="Luo Y.B."/>
            <person name="Tsai W.C."/>
            <person name="Van de Peer Y."/>
            <person name="Liu Z.J."/>
        </authorList>
    </citation>
    <scope>NUCLEOTIDE SEQUENCE [LARGE SCALE GENOMIC DNA]</scope>
    <source>
        <strain evidence="3">cv. Shenzhen</strain>
        <tissue evidence="2">Stem</tissue>
    </source>
</reference>
<dbReference type="GO" id="GO:0006952">
    <property type="term" value="P:defense response"/>
    <property type="evidence" value="ECO:0007669"/>
    <property type="project" value="InterPro"/>
</dbReference>